<dbReference type="SUPFAM" id="SSF46785">
    <property type="entry name" value="Winged helix' DNA-binding domain"/>
    <property type="match status" value="1"/>
</dbReference>
<dbReference type="Proteomes" id="UP000618319">
    <property type="component" value="Unassembled WGS sequence"/>
</dbReference>
<sequence length="171" mass="19479">MLETLITSKTRLKLLIKFFVYATNKGYLRGLAEEFHESTNAIRKELNQLTDAGYLTREQQDNKVIYQANNQHPLFNSLQRLIRDYLGMDELIDNIFAKAGDIEQISLMGDYARGIDSGTLEVCILGNDLDTDYLSRLANKSSELLKKSVKLYFEKSPVAVHQIILFKKIGG</sequence>
<dbReference type="Gene3D" id="1.10.10.10">
    <property type="entry name" value="Winged helix-like DNA-binding domain superfamily/Winged helix DNA-binding domain"/>
    <property type="match status" value="1"/>
</dbReference>
<accession>A0ABR9TAG1</accession>
<reference evidence="1 2" key="1">
    <citation type="submission" date="2018-02" db="EMBL/GenBank/DDBJ databases">
        <title>Sphingobacterium KA21.</title>
        <authorList>
            <person name="Vasarhelyi B.M."/>
            <person name="Deshmukh S."/>
            <person name="Balint B."/>
            <person name="Kukolya J."/>
        </authorList>
    </citation>
    <scope>NUCLEOTIDE SEQUENCE [LARGE SCALE GENOMIC DNA]</scope>
    <source>
        <strain evidence="1 2">Ka21</strain>
    </source>
</reference>
<evidence type="ECO:0000313" key="2">
    <source>
        <dbReference type="Proteomes" id="UP000618319"/>
    </source>
</evidence>
<dbReference type="EMBL" id="PSKQ01000022">
    <property type="protein sequence ID" value="MBE8722037.1"/>
    <property type="molecule type" value="Genomic_DNA"/>
</dbReference>
<dbReference type="RefSeq" id="WP_196939951.1">
    <property type="nucleotide sequence ID" value="NZ_MU158690.1"/>
</dbReference>
<proteinExistence type="predicted"/>
<keyword evidence="2" id="KW-1185">Reference proteome</keyword>
<dbReference type="InterPro" id="IPR036390">
    <property type="entry name" value="WH_DNA-bd_sf"/>
</dbReference>
<name>A0ABR9TAG1_9SPHI</name>
<gene>
    <name evidence="1" type="ORF">C4F40_15010</name>
</gene>
<organism evidence="1 2">
    <name type="scientific">Sphingobacterium pedocola</name>
    <dbReference type="NCBI Taxonomy" id="2082722"/>
    <lineage>
        <taxon>Bacteria</taxon>
        <taxon>Pseudomonadati</taxon>
        <taxon>Bacteroidota</taxon>
        <taxon>Sphingobacteriia</taxon>
        <taxon>Sphingobacteriales</taxon>
        <taxon>Sphingobacteriaceae</taxon>
        <taxon>Sphingobacterium</taxon>
    </lineage>
</organism>
<evidence type="ECO:0000313" key="1">
    <source>
        <dbReference type="EMBL" id="MBE8722037.1"/>
    </source>
</evidence>
<protein>
    <submittedName>
        <fullName evidence="1">Transcriptional regulator</fullName>
    </submittedName>
</protein>
<comment type="caution">
    <text evidence="1">The sequence shown here is derived from an EMBL/GenBank/DDBJ whole genome shotgun (WGS) entry which is preliminary data.</text>
</comment>
<dbReference type="InterPro" id="IPR036388">
    <property type="entry name" value="WH-like_DNA-bd_sf"/>
</dbReference>